<protein>
    <submittedName>
        <fullName evidence="1">Uncharacterized protein</fullName>
    </submittedName>
</protein>
<comment type="caution">
    <text evidence="1">The sequence shown here is derived from an EMBL/GenBank/DDBJ whole genome shotgun (WGS) entry which is preliminary data.</text>
</comment>
<evidence type="ECO:0000313" key="2">
    <source>
        <dbReference type="Proteomes" id="UP001066276"/>
    </source>
</evidence>
<gene>
    <name evidence="1" type="ORF">NDU88_004835</name>
</gene>
<dbReference type="AlphaFoldDB" id="A0AAV7RKF3"/>
<sequence length="100" mass="11154">MDQGSHAIVNAKKESLLHDEICAAGLQQHKCFWMSEQRHSDLLEQKEFVRQDTAADRDMCRRSSIGNSGVSRIGGLLAVRCLNLSGQFVALDNGVRWVVL</sequence>
<dbReference type="EMBL" id="JANPWB010000009">
    <property type="protein sequence ID" value="KAJ1152057.1"/>
    <property type="molecule type" value="Genomic_DNA"/>
</dbReference>
<proteinExistence type="predicted"/>
<accession>A0AAV7RKF3</accession>
<dbReference type="Proteomes" id="UP001066276">
    <property type="component" value="Chromosome 5"/>
</dbReference>
<name>A0AAV7RKF3_PLEWA</name>
<evidence type="ECO:0000313" key="1">
    <source>
        <dbReference type="EMBL" id="KAJ1152057.1"/>
    </source>
</evidence>
<reference evidence="1" key="1">
    <citation type="journal article" date="2022" name="bioRxiv">
        <title>Sequencing and chromosome-scale assembly of the giantPleurodeles waltlgenome.</title>
        <authorList>
            <person name="Brown T."/>
            <person name="Elewa A."/>
            <person name="Iarovenko S."/>
            <person name="Subramanian E."/>
            <person name="Araus A.J."/>
            <person name="Petzold A."/>
            <person name="Susuki M."/>
            <person name="Suzuki K.-i.T."/>
            <person name="Hayashi T."/>
            <person name="Toyoda A."/>
            <person name="Oliveira C."/>
            <person name="Osipova E."/>
            <person name="Leigh N.D."/>
            <person name="Simon A."/>
            <person name="Yun M.H."/>
        </authorList>
    </citation>
    <scope>NUCLEOTIDE SEQUENCE</scope>
    <source>
        <strain evidence="1">20211129_DDA</strain>
        <tissue evidence="1">Liver</tissue>
    </source>
</reference>
<organism evidence="1 2">
    <name type="scientific">Pleurodeles waltl</name>
    <name type="common">Iberian ribbed newt</name>
    <dbReference type="NCBI Taxonomy" id="8319"/>
    <lineage>
        <taxon>Eukaryota</taxon>
        <taxon>Metazoa</taxon>
        <taxon>Chordata</taxon>
        <taxon>Craniata</taxon>
        <taxon>Vertebrata</taxon>
        <taxon>Euteleostomi</taxon>
        <taxon>Amphibia</taxon>
        <taxon>Batrachia</taxon>
        <taxon>Caudata</taxon>
        <taxon>Salamandroidea</taxon>
        <taxon>Salamandridae</taxon>
        <taxon>Pleurodelinae</taxon>
        <taxon>Pleurodeles</taxon>
    </lineage>
</organism>
<keyword evidence="2" id="KW-1185">Reference proteome</keyword>